<dbReference type="EMBL" id="AXZL01000056">
    <property type="protein sequence ID" value="ESE42057.1"/>
    <property type="molecule type" value="Genomic_DNA"/>
</dbReference>
<evidence type="ECO:0000313" key="3">
    <source>
        <dbReference type="Proteomes" id="UP000017548"/>
    </source>
</evidence>
<dbReference type="InterPro" id="IPR025202">
    <property type="entry name" value="PLD-like_dom"/>
</dbReference>
<evidence type="ECO:0000259" key="1">
    <source>
        <dbReference type="PROSITE" id="PS50035"/>
    </source>
</evidence>
<dbReference type="CDD" id="cd00138">
    <property type="entry name" value="PLDc_SF"/>
    <property type="match status" value="1"/>
</dbReference>
<feature type="domain" description="PLD phosphodiesterase" evidence="1">
    <location>
        <begin position="83"/>
        <end position="110"/>
    </location>
</feature>
<dbReference type="Pfam" id="PF13091">
    <property type="entry name" value="PLDc_2"/>
    <property type="match status" value="1"/>
</dbReference>
<dbReference type="Gene3D" id="3.30.870.10">
    <property type="entry name" value="Endonuclease Chain A"/>
    <property type="match status" value="1"/>
</dbReference>
<accession>A0ABN0PPL2</accession>
<dbReference type="PROSITE" id="PS50035">
    <property type="entry name" value="PLD"/>
    <property type="match status" value="1"/>
</dbReference>
<sequence length="427" mass="49127">MEKDYELFFRNVTRRWQNELKKATSVEIYSPYITSSTAETVTSSLSSGQCDIYTLFSAELFINLSSSIQTLITLKKRGFELYALPSLHAKCVIVPNEFASIGSQNLTRKGTKNLEATAVFTNQTAVNRVCVEVSKWKEHRKPLSLDVLKDMQKQVKPHLQQYQQIKTEANRIDEEVIKKERARELAIAEQLAAQKRYYKRLSKLASSIKNINKSQRSISGRVKYLPTDFLNATNSFVANDTRNSFVTWNVENKKITLARTYRYLCLLKKTGKIGWARVVKSRITYFEKSIAWHNPIAILGYSCIVTFEANWNLEADSSYNVTVEIKLADHIGLIRLYAWFGGNELIINNIDTPGWSKNSKKQHEDLLVMLRERPQEASNILLSNLLKPFRYVKNLTGVQANNFFPSTTSNYIMYLANYLDHPFLIIE</sequence>
<comment type="caution">
    <text evidence="2">The sequence shown here is derived from an EMBL/GenBank/DDBJ whole genome shotgun (WGS) entry which is preliminary data.</text>
</comment>
<organism evidence="2 3">
    <name type="scientific">Shewanella decolorationis S12</name>
    <dbReference type="NCBI Taxonomy" id="1353536"/>
    <lineage>
        <taxon>Bacteria</taxon>
        <taxon>Pseudomonadati</taxon>
        <taxon>Pseudomonadota</taxon>
        <taxon>Gammaproteobacteria</taxon>
        <taxon>Alteromonadales</taxon>
        <taxon>Shewanellaceae</taxon>
        <taxon>Shewanella</taxon>
    </lineage>
</organism>
<proteinExistence type="predicted"/>
<name>A0ABN0PPL2_9GAMM</name>
<keyword evidence="3" id="KW-1185">Reference proteome</keyword>
<dbReference type="RefSeq" id="WP_023266373.1">
    <property type="nucleotide sequence ID" value="NZ_AXZL01000056.1"/>
</dbReference>
<dbReference type="InterPro" id="IPR001736">
    <property type="entry name" value="PLipase_D/transphosphatidylase"/>
</dbReference>
<reference evidence="2 3" key="1">
    <citation type="journal article" date="2013" name="Genome Announc.">
        <title>Draft Genome Sequence of Shewanella decolorationis S12, a Dye-Degrading Bacterium Isolated from a Wastewater Treatment Plant.</title>
        <authorList>
            <person name="Xu M."/>
            <person name="Fang Y."/>
            <person name="Liu J."/>
            <person name="Chen X."/>
            <person name="Sun G."/>
            <person name="Guo J."/>
            <person name="Hua Z."/>
            <person name="Tu Q."/>
            <person name="Wu L."/>
            <person name="Zhou J."/>
            <person name="Liu X."/>
        </authorList>
    </citation>
    <scope>NUCLEOTIDE SEQUENCE [LARGE SCALE GENOMIC DNA]</scope>
    <source>
        <strain evidence="2 3">S12</strain>
    </source>
</reference>
<evidence type="ECO:0000313" key="2">
    <source>
        <dbReference type="EMBL" id="ESE42057.1"/>
    </source>
</evidence>
<dbReference type="Proteomes" id="UP000017548">
    <property type="component" value="Unassembled WGS sequence"/>
</dbReference>
<gene>
    <name evidence="2" type="ORF">SHD_1279</name>
</gene>
<dbReference type="SUPFAM" id="SSF56024">
    <property type="entry name" value="Phospholipase D/nuclease"/>
    <property type="match status" value="1"/>
</dbReference>
<protein>
    <submittedName>
        <fullName evidence="2">Pld-like domain protein</fullName>
    </submittedName>
</protein>